<dbReference type="SUPFAM" id="SSF109709">
    <property type="entry name" value="KorB DNA-binding domain-like"/>
    <property type="match status" value="1"/>
</dbReference>
<dbReference type="EMBL" id="JAAXZB010000005">
    <property type="protein sequence ID" value="NKW11358.1"/>
    <property type="molecule type" value="Genomic_DNA"/>
</dbReference>
<evidence type="ECO:0000256" key="1">
    <source>
        <dbReference type="SAM" id="MobiDB-lite"/>
    </source>
</evidence>
<feature type="region of interest" description="Disordered" evidence="1">
    <location>
        <begin position="225"/>
        <end position="256"/>
    </location>
</feature>
<protein>
    <recommendedName>
        <fullName evidence="2">RepB plasmid partition domain-containing protein</fullName>
    </recommendedName>
</protein>
<proteinExistence type="predicted"/>
<dbReference type="Proteomes" id="UP000558475">
    <property type="component" value="Unassembled WGS sequence"/>
</dbReference>
<dbReference type="Gene3D" id="1.10.10.2830">
    <property type="match status" value="1"/>
</dbReference>
<reference evidence="3 4" key="1">
    <citation type="submission" date="2020-04" db="EMBL/GenBank/DDBJ databases">
        <title>Whole genome sequencing of clinical and environmental type strains of Ochrobactrum.</title>
        <authorList>
            <person name="Dharne M."/>
        </authorList>
    </citation>
    <scope>NUCLEOTIDE SEQUENCE [LARGE SCALE GENOMIC DNA]</scope>
    <source>
        <strain evidence="3 4">DSM 13340</strain>
    </source>
</reference>
<comment type="caution">
    <text evidence="3">The sequence shown here is derived from an EMBL/GenBank/DDBJ whole genome shotgun (WGS) entry which is preliminary data.</text>
</comment>
<organism evidence="3 4">
    <name type="scientific">Brucella tritici</name>
    <dbReference type="NCBI Taxonomy" id="94626"/>
    <lineage>
        <taxon>Bacteria</taxon>
        <taxon>Pseudomonadati</taxon>
        <taxon>Pseudomonadota</taxon>
        <taxon>Alphaproteobacteria</taxon>
        <taxon>Hyphomicrobiales</taxon>
        <taxon>Brucellaceae</taxon>
        <taxon>Brucella/Ochrobactrum group</taxon>
        <taxon>Brucella</taxon>
    </lineage>
</organism>
<dbReference type="Pfam" id="PF07506">
    <property type="entry name" value="RepB"/>
    <property type="match status" value="1"/>
</dbReference>
<accession>A0A7X6FSW5</accession>
<feature type="domain" description="RepB plasmid partition" evidence="2">
    <location>
        <begin position="39"/>
        <end position="164"/>
    </location>
</feature>
<dbReference type="AlphaFoldDB" id="A0A7X6FSW5"/>
<evidence type="ECO:0000313" key="3">
    <source>
        <dbReference type="EMBL" id="NKW11358.1"/>
    </source>
</evidence>
<feature type="compositionally biased region" description="Basic residues" evidence="1">
    <location>
        <begin position="238"/>
        <end position="250"/>
    </location>
</feature>
<name>A0A7X6FSW5_9HYPH</name>
<sequence length="270" mass="30491">MWTPSLSCDQKLGIPVQALIKTIDDKQLVIVQGQENSSRENLSFIEKALFGLEIRKQGFAHDVIMSALNVSSSMAYRCLKIAEQITPELIYKIGPAPSIGRRPWTDLSEIIQGKIEVAAEFLENSSISGLDSDEKFQSLLSHLSEVESEQENQKAASGNDQVSMDTKNVIPSKQTSSDVWQSPENELVAKFRTGSKGVAVQFEKPKAKEFGDWLRNELGRLYHEFEQSKRHNQETNQQRKRPPKRHRRGSPSRSLSSLRIAFPRITVKIL</sequence>
<dbReference type="InterPro" id="IPR011111">
    <property type="entry name" value="Plasmid_RepB"/>
</dbReference>
<evidence type="ECO:0000259" key="2">
    <source>
        <dbReference type="Pfam" id="PF07506"/>
    </source>
</evidence>
<gene>
    <name evidence="3" type="ORF">HGG76_27570</name>
</gene>
<evidence type="ECO:0000313" key="4">
    <source>
        <dbReference type="Proteomes" id="UP000558475"/>
    </source>
</evidence>